<organism evidence="1">
    <name type="scientific">Mesocestoides corti</name>
    <name type="common">Flatworm</name>
    <dbReference type="NCBI Taxonomy" id="53468"/>
    <lineage>
        <taxon>Eukaryota</taxon>
        <taxon>Metazoa</taxon>
        <taxon>Spiralia</taxon>
        <taxon>Lophotrochozoa</taxon>
        <taxon>Platyhelminthes</taxon>
        <taxon>Cestoda</taxon>
        <taxon>Eucestoda</taxon>
        <taxon>Cyclophyllidea</taxon>
        <taxon>Mesocestoididae</taxon>
        <taxon>Mesocestoides</taxon>
    </lineage>
</organism>
<evidence type="ECO:0000313" key="1">
    <source>
        <dbReference type="WBParaSite" id="MCU_013116-RA"/>
    </source>
</evidence>
<accession>A0A5K3G4L5</accession>
<dbReference type="WBParaSite" id="MCU_013116-RA">
    <property type="protein sequence ID" value="MCU_013116-RA"/>
    <property type="gene ID" value="MCU_013116"/>
</dbReference>
<proteinExistence type="predicted"/>
<name>A0A5K3G4L5_MESCO</name>
<sequence length="66" mass="7327">MYLRVCGHLRFVALAVGFYFKLKTATSKEMLKPCFSLIRSLRPPTQGSPIRSMSPAARILNSPSLA</sequence>
<dbReference type="AlphaFoldDB" id="A0A5K3G4L5"/>
<reference evidence="1" key="1">
    <citation type="submission" date="2019-11" db="UniProtKB">
        <authorList>
            <consortium name="WormBaseParasite"/>
        </authorList>
    </citation>
    <scope>IDENTIFICATION</scope>
</reference>
<protein>
    <submittedName>
        <fullName evidence="1">Secreted protein</fullName>
    </submittedName>
</protein>